<dbReference type="RefSeq" id="WP_074783062.1">
    <property type="nucleotide sequence ID" value="NZ_CAXKYE010000019.1"/>
</dbReference>
<dbReference type="Proteomes" id="UP000283958">
    <property type="component" value="Unassembled WGS sequence"/>
</dbReference>
<dbReference type="Proteomes" id="UP000583639">
    <property type="component" value="Unassembled WGS sequence"/>
</dbReference>
<dbReference type="EMBL" id="JABDSI010000123">
    <property type="protein sequence ID" value="NMW41065.1"/>
    <property type="molecule type" value="Genomic_DNA"/>
</dbReference>
<dbReference type="EMBL" id="QRMN01000042">
    <property type="protein sequence ID" value="RHJ74087.1"/>
    <property type="molecule type" value="Genomic_DNA"/>
</dbReference>
<evidence type="ECO:0000313" key="5">
    <source>
        <dbReference type="EMBL" id="RHJ74087.1"/>
    </source>
</evidence>
<dbReference type="Pfam" id="PF24793">
    <property type="entry name" value="GINT1_N"/>
    <property type="match status" value="1"/>
</dbReference>
<reference evidence="3" key="4">
    <citation type="submission" date="2023-01" db="EMBL/GenBank/DDBJ databases">
        <title>Human gut microbiome strain richness.</title>
        <authorList>
            <person name="Chen-Liaw A."/>
        </authorList>
    </citation>
    <scope>NUCLEOTIDE SEQUENCE</scope>
    <source>
        <strain evidence="3">H9_m1001271B151109d0_201107</strain>
    </source>
</reference>
<evidence type="ECO:0000259" key="1">
    <source>
        <dbReference type="Pfam" id="PF24793"/>
    </source>
</evidence>
<gene>
    <name evidence="5" type="ORF">DW105_15590</name>
    <name evidence="4" type="ORF">HKQ55_13215</name>
    <name evidence="2" type="ORF">L4X52_22020</name>
    <name evidence="3" type="ORF">PL594_04155</name>
</gene>
<proteinExistence type="predicted"/>
<dbReference type="AlphaFoldDB" id="A0A1H7F2R5"/>
<protein>
    <recommendedName>
        <fullName evidence="1">Glucosamine inositolphosphorylceramide transferase 1 N-terminal domain-containing protein</fullName>
    </recommendedName>
</protein>
<dbReference type="PANTHER" id="PTHR48261">
    <property type="entry name" value="ACETYLGLUCOSAMINYLTRANSFERASE"/>
    <property type="match status" value="1"/>
</dbReference>
<dbReference type="InterPro" id="IPR004263">
    <property type="entry name" value="Exostosin"/>
</dbReference>
<reference evidence="5 6" key="1">
    <citation type="submission" date="2018-08" db="EMBL/GenBank/DDBJ databases">
        <title>A genome reference for cultivated species of the human gut microbiota.</title>
        <authorList>
            <person name="Zou Y."/>
            <person name="Xue W."/>
            <person name="Luo G."/>
        </authorList>
    </citation>
    <scope>NUCLEOTIDE SEQUENCE [LARGE SCALE GENOMIC DNA]</scope>
    <source>
        <strain evidence="5 6">AM09-18</strain>
    </source>
</reference>
<dbReference type="PANTHER" id="PTHR48261:SF2">
    <property type="entry name" value="ACETYLGLUCOSAMINYLTRANSFERASE"/>
    <property type="match status" value="1"/>
</dbReference>
<dbReference type="EMBL" id="JAQKEI010000004">
    <property type="protein sequence ID" value="MDB0850702.1"/>
    <property type="molecule type" value="Genomic_DNA"/>
</dbReference>
<dbReference type="SUPFAM" id="SSF75005">
    <property type="entry name" value="Arabinanase/levansucrase/invertase"/>
    <property type="match status" value="1"/>
</dbReference>
<evidence type="ECO:0000313" key="2">
    <source>
        <dbReference type="EMBL" id="MCG0342621.1"/>
    </source>
</evidence>
<reference evidence="2" key="3">
    <citation type="submission" date="2022-01" db="EMBL/GenBank/DDBJ databases">
        <authorList>
            <person name="Mingchao X."/>
        </authorList>
    </citation>
    <scope>NUCLEOTIDE SEQUENCE</scope>
    <source>
        <strain evidence="2">Bv4372</strain>
    </source>
</reference>
<feature type="domain" description="Glucosamine inositolphosphorylceramide transferase 1 N-terminal" evidence="1">
    <location>
        <begin position="41"/>
        <end position="254"/>
    </location>
</feature>
<organism evidence="5 6">
    <name type="scientific">Phocaeicola vulgatus</name>
    <name type="common">Bacteroides vulgatus</name>
    <dbReference type="NCBI Taxonomy" id="821"/>
    <lineage>
        <taxon>Bacteria</taxon>
        <taxon>Pseudomonadati</taxon>
        <taxon>Bacteroidota</taxon>
        <taxon>Bacteroidia</taxon>
        <taxon>Bacteroidales</taxon>
        <taxon>Bacteroidaceae</taxon>
        <taxon>Phocaeicola</taxon>
    </lineage>
</organism>
<dbReference type="InterPro" id="IPR056442">
    <property type="entry name" value="GINT1_N"/>
</dbReference>
<sequence length="318" mass="37612">MKEKMYSVGIRRRINALDHFWQHDDYEFIECKIDTCGGRYWFADPFLFERDGITYLFFEAFDLVECKGKEAYSILCEDGTWSSLKVIIDEKYHLSFPNIFEYGGKMYIMPEMSEDYSLKLYEAVSFPDEWKITQDILSDVYACDSVFIEKEGVQYLLTNEMYHNVPNGQYASCWVKNYLYPMKGLKVTGDGVKVADGDYGIRNAGKIFISDSKLYRIGQDCRERLYGRGMVLFEITSLNPYKEKKVKNWSCEEIAKHIRSNHHGKIIGSHTYNFSEHYEVIDFSSFQTLSRRIEILRKWHNTKRNIYRILGFVKRCCY</sequence>
<dbReference type="GO" id="GO:0016757">
    <property type="term" value="F:glycosyltransferase activity"/>
    <property type="evidence" value="ECO:0007669"/>
    <property type="project" value="InterPro"/>
</dbReference>
<evidence type="ECO:0000313" key="3">
    <source>
        <dbReference type="EMBL" id="MDB0850702.1"/>
    </source>
</evidence>
<accession>A0A1H7F2R5</accession>
<reference evidence="4 7" key="2">
    <citation type="submission" date="2020-04" db="EMBL/GenBank/DDBJ databases">
        <title>A novel gut-associated lysogenic phage, Bacteroides phage BV01, alters the host transcriptome and bile acid metabolism in Bacteroides vulgatus.</title>
        <authorList>
            <person name="Campbell D.E."/>
            <person name="Ly L."/>
            <person name="Ridlon J.M."/>
            <person name="Hsiao A."/>
            <person name="Degnan P.H."/>
        </authorList>
    </citation>
    <scope>NUCLEOTIDE SEQUENCE [LARGE SCALE GENOMIC DNA]</scope>
    <source>
        <strain evidence="4 7">VPI-BV8526</strain>
    </source>
</reference>
<name>A0A1H7F2R5_PHOVU</name>
<dbReference type="Proteomes" id="UP001210999">
    <property type="component" value="Unassembled WGS sequence"/>
</dbReference>
<dbReference type="InterPro" id="IPR023296">
    <property type="entry name" value="Glyco_hydro_beta-prop_sf"/>
</dbReference>
<evidence type="ECO:0000313" key="6">
    <source>
        <dbReference type="Proteomes" id="UP000283958"/>
    </source>
</evidence>
<dbReference type="EMBL" id="JAKKWZ010000089">
    <property type="protein sequence ID" value="MCG0342621.1"/>
    <property type="molecule type" value="Genomic_DNA"/>
</dbReference>
<evidence type="ECO:0000313" key="7">
    <source>
        <dbReference type="Proteomes" id="UP000583639"/>
    </source>
</evidence>
<evidence type="ECO:0000313" key="4">
    <source>
        <dbReference type="EMBL" id="NMW41065.1"/>
    </source>
</evidence>
<comment type="caution">
    <text evidence="5">The sequence shown here is derived from an EMBL/GenBank/DDBJ whole genome shotgun (WGS) entry which is preliminary data.</text>
</comment>
<dbReference type="Proteomes" id="UP001201179">
    <property type="component" value="Unassembled WGS sequence"/>
</dbReference>